<evidence type="ECO:0000313" key="3">
    <source>
        <dbReference type="Proteomes" id="UP000277580"/>
    </source>
</evidence>
<keyword evidence="1" id="KW-0175">Coiled coil</keyword>
<keyword evidence="3" id="KW-1185">Reference proteome</keyword>
<dbReference type="EMBL" id="ML119115">
    <property type="protein sequence ID" value="RPB15009.1"/>
    <property type="molecule type" value="Genomic_DNA"/>
</dbReference>
<dbReference type="Proteomes" id="UP000277580">
    <property type="component" value="Unassembled WGS sequence"/>
</dbReference>
<reference evidence="2 3" key="1">
    <citation type="journal article" date="2018" name="Nat. Ecol. Evol.">
        <title>Pezizomycetes genomes reveal the molecular basis of ectomycorrhizal truffle lifestyle.</title>
        <authorList>
            <person name="Murat C."/>
            <person name="Payen T."/>
            <person name="Noel B."/>
            <person name="Kuo A."/>
            <person name="Morin E."/>
            <person name="Chen J."/>
            <person name="Kohler A."/>
            <person name="Krizsan K."/>
            <person name="Balestrini R."/>
            <person name="Da Silva C."/>
            <person name="Montanini B."/>
            <person name="Hainaut M."/>
            <person name="Levati E."/>
            <person name="Barry K.W."/>
            <person name="Belfiori B."/>
            <person name="Cichocki N."/>
            <person name="Clum A."/>
            <person name="Dockter R.B."/>
            <person name="Fauchery L."/>
            <person name="Guy J."/>
            <person name="Iotti M."/>
            <person name="Le Tacon F."/>
            <person name="Lindquist E.A."/>
            <person name="Lipzen A."/>
            <person name="Malagnac F."/>
            <person name="Mello A."/>
            <person name="Molinier V."/>
            <person name="Miyauchi S."/>
            <person name="Poulain J."/>
            <person name="Riccioni C."/>
            <person name="Rubini A."/>
            <person name="Sitrit Y."/>
            <person name="Splivallo R."/>
            <person name="Traeger S."/>
            <person name="Wang M."/>
            <person name="Zifcakova L."/>
            <person name="Wipf D."/>
            <person name="Zambonelli A."/>
            <person name="Paolocci F."/>
            <person name="Nowrousian M."/>
            <person name="Ottonello S."/>
            <person name="Baldrian P."/>
            <person name="Spatafora J.W."/>
            <person name="Henrissat B."/>
            <person name="Nagy L.G."/>
            <person name="Aury J.M."/>
            <person name="Wincker P."/>
            <person name="Grigoriev I.V."/>
            <person name="Bonfante P."/>
            <person name="Martin F.M."/>
        </authorList>
    </citation>
    <scope>NUCLEOTIDE SEQUENCE [LARGE SCALE GENOMIC DNA]</scope>
    <source>
        <strain evidence="2 3">CCBAS932</strain>
    </source>
</reference>
<accession>A0A3N4L029</accession>
<dbReference type="InParanoid" id="A0A3N4L029"/>
<evidence type="ECO:0000313" key="2">
    <source>
        <dbReference type="EMBL" id="RPB15009.1"/>
    </source>
</evidence>
<dbReference type="AlphaFoldDB" id="A0A3N4L029"/>
<name>A0A3N4L029_9PEZI</name>
<protein>
    <submittedName>
        <fullName evidence="2">Uncharacterized protein</fullName>
    </submittedName>
</protein>
<gene>
    <name evidence="2" type="ORF">P167DRAFT_543330</name>
</gene>
<proteinExistence type="predicted"/>
<feature type="coiled-coil region" evidence="1">
    <location>
        <begin position="96"/>
        <end position="130"/>
    </location>
</feature>
<organism evidence="2 3">
    <name type="scientific">Morchella conica CCBAS932</name>
    <dbReference type="NCBI Taxonomy" id="1392247"/>
    <lineage>
        <taxon>Eukaryota</taxon>
        <taxon>Fungi</taxon>
        <taxon>Dikarya</taxon>
        <taxon>Ascomycota</taxon>
        <taxon>Pezizomycotina</taxon>
        <taxon>Pezizomycetes</taxon>
        <taxon>Pezizales</taxon>
        <taxon>Morchellaceae</taxon>
        <taxon>Morchella</taxon>
    </lineage>
</organism>
<evidence type="ECO:0000256" key="1">
    <source>
        <dbReference type="SAM" id="Coils"/>
    </source>
</evidence>
<sequence length="141" mass="16528">MTTPESALHTATVARKCAFAQRMITAYRELYLEASFDLTMIRHSLMRNGYDFRARAPREGVTMTDDMQWEVDRIENLKWVIEECCLFMERAGDWRKDLLLLEMEDVERDEAEAKAEAEKIRMRELELEEEKGVDGSEEVAN</sequence>